<name>A0ABR8GTD3_9CYAN</name>
<dbReference type="InterPro" id="IPR036378">
    <property type="entry name" value="FAS1_dom_sf"/>
</dbReference>
<reference evidence="2 3" key="1">
    <citation type="journal article" date="2020" name="ISME J.">
        <title>Comparative genomics reveals insights into cyanobacterial evolution and habitat adaptation.</title>
        <authorList>
            <person name="Chen M.Y."/>
            <person name="Teng W.K."/>
            <person name="Zhao L."/>
            <person name="Hu C.X."/>
            <person name="Zhou Y.K."/>
            <person name="Han B.P."/>
            <person name="Song L.R."/>
            <person name="Shu W.S."/>
        </authorList>
    </citation>
    <scope>NUCLEOTIDE SEQUENCE [LARGE SCALE GENOMIC DNA]</scope>
    <source>
        <strain evidence="2 3">FACHB-248</strain>
    </source>
</reference>
<dbReference type="Proteomes" id="UP000660380">
    <property type="component" value="Unassembled WGS sequence"/>
</dbReference>
<dbReference type="SUPFAM" id="SSF82153">
    <property type="entry name" value="FAS1 domain"/>
    <property type="match status" value="1"/>
</dbReference>
<proteinExistence type="predicted"/>
<evidence type="ECO:0000313" key="3">
    <source>
        <dbReference type="Proteomes" id="UP000660380"/>
    </source>
</evidence>
<dbReference type="RefSeq" id="WP_029634041.1">
    <property type="nucleotide sequence ID" value="NZ_JACJTA010000045.1"/>
</dbReference>
<dbReference type="PROSITE" id="PS50213">
    <property type="entry name" value="FAS1"/>
    <property type="match status" value="1"/>
</dbReference>
<accession>A0ABR8GTD3</accession>
<feature type="domain" description="FAS1" evidence="1">
    <location>
        <begin position="60"/>
        <end position="189"/>
    </location>
</feature>
<dbReference type="Gene3D" id="2.30.180.10">
    <property type="entry name" value="FAS1 domain"/>
    <property type="match status" value="1"/>
</dbReference>
<dbReference type="Pfam" id="PF02469">
    <property type="entry name" value="Fasciclin"/>
    <property type="match status" value="1"/>
</dbReference>
<comment type="caution">
    <text evidence="2">The sequence shown here is derived from an EMBL/GenBank/DDBJ whole genome shotgun (WGS) entry which is preliminary data.</text>
</comment>
<gene>
    <name evidence="2" type="ORF">H6G81_19575</name>
</gene>
<evidence type="ECO:0000313" key="2">
    <source>
        <dbReference type="EMBL" id="MBD2606672.1"/>
    </source>
</evidence>
<dbReference type="InterPro" id="IPR000782">
    <property type="entry name" value="FAS1_domain"/>
</dbReference>
<dbReference type="EMBL" id="JACJTA010000045">
    <property type="protein sequence ID" value="MBD2606672.1"/>
    <property type="molecule type" value="Genomic_DNA"/>
</dbReference>
<keyword evidence="3" id="KW-1185">Reference proteome</keyword>
<evidence type="ECO:0000259" key="1">
    <source>
        <dbReference type="PROSITE" id="PS50213"/>
    </source>
</evidence>
<dbReference type="SMART" id="SM00554">
    <property type="entry name" value="FAS1"/>
    <property type="match status" value="1"/>
</dbReference>
<organism evidence="2 3">
    <name type="scientific">Scytonema hofmannii FACHB-248</name>
    <dbReference type="NCBI Taxonomy" id="1842502"/>
    <lineage>
        <taxon>Bacteria</taxon>
        <taxon>Bacillati</taxon>
        <taxon>Cyanobacteriota</taxon>
        <taxon>Cyanophyceae</taxon>
        <taxon>Nostocales</taxon>
        <taxon>Scytonemataceae</taxon>
        <taxon>Scytonema</taxon>
    </lineage>
</organism>
<protein>
    <submittedName>
        <fullName evidence="2">Fasciclin domain-containing protein</fullName>
    </submittedName>
</protein>
<dbReference type="InterPro" id="IPR050904">
    <property type="entry name" value="Adhesion/Biosynth-related"/>
</dbReference>
<dbReference type="PANTHER" id="PTHR10900">
    <property type="entry name" value="PERIOSTIN-RELATED"/>
    <property type="match status" value="1"/>
</dbReference>
<sequence length="194" mass="21391">MLNKNRNPLTTKNWIKKLTCFVGIAGVTTLVTFPVLAKVYSRYALFQPSAYSSVPYRNSNKDIAQTLIQDSKFANLVGELKQAGLLDTLKEGNFTIFAPTDKAFNALPKDVFKRYSQSENRMKVLKYHLVPGQITEKSVDSGSVTTLEGQPVKIVVNESLGTVKLNDATGKYPSTVASNGVIIEVDKVLLPQDF</sequence>